<dbReference type="AlphaFoldDB" id="A0A645GM21"/>
<gene>
    <name evidence="1" type="ORF">SDC9_175371</name>
</gene>
<protein>
    <submittedName>
        <fullName evidence="1">Uncharacterized protein</fullName>
    </submittedName>
</protein>
<accession>A0A645GM21</accession>
<proteinExistence type="predicted"/>
<name>A0A645GM21_9ZZZZ</name>
<reference evidence="1" key="1">
    <citation type="submission" date="2019-08" db="EMBL/GenBank/DDBJ databases">
        <authorList>
            <person name="Kucharzyk K."/>
            <person name="Murdoch R.W."/>
            <person name="Higgins S."/>
            <person name="Loffler F."/>
        </authorList>
    </citation>
    <scope>NUCLEOTIDE SEQUENCE</scope>
</reference>
<comment type="caution">
    <text evidence="1">The sequence shown here is derived from an EMBL/GenBank/DDBJ whole genome shotgun (WGS) entry which is preliminary data.</text>
</comment>
<dbReference type="EMBL" id="VSSQ01077998">
    <property type="protein sequence ID" value="MPN27937.1"/>
    <property type="molecule type" value="Genomic_DNA"/>
</dbReference>
<evidence type="ECO:0000313" key="1">
    <source>
        <dbReference type="EMBL" id="MPN27937.1"/>
    </source>
</evidence>
<sequence>MGIINGFCRLTFKLDAHDAAFRVLLGDVFHKFAQNVFFLLQRGFHIVFGDTVDAAEIIGVAFPVRAVRMQIMGILNEGRRLARRRSTAKAVPLQIYIHIVFLRDRQYFVQL</sequence>
<organism evidence="1">
    <name type="scientific">bioreactor metagenome</name>
    <dbReference type="NCBI Taxonomy" id="1076179"/>
    <lineage>
        <taxon>unclassified sequences</taxon>
        <taxon>metagenomes</taxon>
        <taxon>ecological metagenomes</taxon>
    </lineage>
</organism>